<feature type="transmembrane region" description="Helical" evidence="7">
    <location>
        <begin position="64"/>
        <end position="85"/>
    </location>
</feature>
<dbReference type="GO" id="GO:0005886">
    <property type="term" value="C:plasma membrane"/>
    <property type="evidence" value="ECO:0007669"/>
    <property type="project" value="UniProtKB-SubCell"/>
</dbReference>
<dbReference type="FunFam" id="1.10.3720.10:FF:000092">
    <property type="entry name" value="Iron ABC transporter permease"/>
    <property type="match status" value="1"/>
</dbReference>
<keyword evidence="4 7" id="KW-0812">Transmembrane</keyword>
<evidence type="ECO:0000256" key="7">
    <source>
        <dbReference type="RuleBase" id="RU363032"/>
    </source>
</evidence>
<feature type="transmembrane region" description="Helical" evidence="7">
    <location>
        <begin position="410"/>
        <end position="436"/>
    </location>
</feature>
<comment type="similarity">
    <text evidence="7">Belongs to the binding-protein-dependent transport system permease family.</text>
</comment>
<evidence type="ECO:0000259" key="8">
    <source>
        <dbReference type="PROSITE" id="PS50928"/>
    </source>
</evidence>
<feature type="transmembrane region" description="Helical" evidence="7">
    <location>
        <begin position="277"/>
        <end position="303"/>
    </location>
</feature>
<feature type="transmembrane region" description="Helical" evidence="7">
    <location>
        <begin position="140"/>
        <end position="164"/>
    </location>
</feature>
<gene>
    <name evidence="9" type="ORF">SAMN05216605_11010</name>
</gene>
<feature type="transmembrane region" description="Helical" evidence="7">
    <location>
        <begin position="243"/>
        <end position="265"/>
    </location>
</feature>
<keyword evidence="6 7" id="KW-0472">Membrane</keyword>
<dbReference type="SUPFAM" id="SSF161098">
    <property type="entry name" value="MetI-like"/>
    <property type="match status" value="2"/>
</dbReference>
<dbReference type="EMBL" id="FNCO01000010">
    <property type="protein sequence ID" value="SDI02793.1"/>
    <property type="molecule type" value="Genomic_DNA"/>
</dbReference>
<dbReference type="FunFam" id="1.10.3720.10:FF:000088">
    <property type="entry name" value="Iron(III) ABC transporter, permease protein"/>
    <property type="match status" value="1"/>
</dbReference>
<feature type="domain" description="ABC transmembrane type-1" evidence="8">
    <location>
        <begin position="102"/>
        <end position="303"/>
    </location>
</feature>
<feature type="transmembrane region" description="Helical" evidence="7">
    <location>
        <begin position="456"/>
        <end position="479"/>
    </location>
</feature>
<feature type="transmembrane region" description="Helical" evidence="7">
    <location>
        <begin position="338"/>
        <end position="359"/>
    </location>
</feature>
<dbReference type="GO" id="GO:0055085">
    <property type="term" value="P:transmembrane transport"/>
    <property type="evidence" value="ECO:0007669"/>
    <property type="project" value="InterPro"/>
</dbReference>
<comment type="subcellular location">
    <subcellularLocation>
        <location evidence="1 7">Cell membrane</location>
        <topology evidence="1 7">Multi-pass membrane protein</topology>
    </subcellularLocation>
</comment>
<dbReference type="Proteomes" id="UP000182894">
    <property type="component" value="Unassembled WGS sequence"/>
</dbReference>
<keyword evidence="2 7" id="KW-0813">Transport</keyword>
<evidence type="ECO:0000313" key="9">
    <source>
        <dbReference type="EMBL" id="SDI02793.1"/>
    </source>
</evidence>
<dbReference type="InterPro" id="IPR035906">
    <property type="entry name" value="MetI-like_sf"/>
</dbReference>
<feature type="transmembrane region" description="Helical" evidence="7">
    <location>
        <begin position="504"/>
        <end position="526"/>
    </location>
</feature>
<name>A0A1G8H856_9PSED</name>
<dbReference type="STRING" id="89065.SAMN05216605_11010"/>
<organism evidence="9 10">
    <name type="scientific">Pseudomonas abietaniphila</name>
    <dbReference type="NCBI Taxonomy" id="89065"/>
    <lineage>
        <taxon>Bacteria</taxon>
        <taxon>Pseudomonadati</taxon>
        <taxon>Pseudomonadota</taxon>
        <taxon>Gammaproteobacteria</taxon>
        <taxon>Pseudomonadales</taxon>
        <taxon>Pseudomonadaceae</taxon>
        <taxon>Pseudomonas</taxon>
    </lineage>
</organism>
<dbReference type="Pfam" id="PF00528">
    <property type="entry name" value="BPD_transp_1"/>
    <property type="match status" value="2"/>
</dbReference>
<dbReference type="PROSITE" id="PS50928">
    <property type="entry name" value="ABC_TM1"/>
    <property type="match status" value="2"/>
</dbReference>
<feature type="transmembrane region" description="Helical" evidence="7">
    <location>
        <begin position="184"/>
        <end position="206"/>
    </location>
</feature>
<evidence type="ECO:0000256" key="2">
    <source>
        <dbReference type="ARBA" id="ARBA00022448"/>
    </source>
</evidence>
<evidence type="ECO:0000256" key="5">
    <source>
        <dbReference type="ARBA" id="ARBA00022989"/>
    </source>
</evidence>
<keyword evidence="10" id="KW-1185">Reference proteome</keyword>
<feature type="domain" description="ABC transmembrane type-1" evidence="8">
    <location>
        <begin position="374"/>
        <end position="582"/>
    </location>
</feature>
<sequence>MRWKKLGPVGANSFAMGRCIRHISIGCANASRMNSLPQDASANSDASRDLPVAHPAQRRWYPQVFAIAALVLLPLSVLLLSWQTIDHEIWSHLWETQMLRLLGNTLTLVVGVGLGVTLLGVSLAWLTALCEFPGRRWLDWALMLPFAIPAYVLAFVFVGLLDFAGPVQTLMREWFGTGLRLPRVRSTGGVITVLVLVFYPYVYLLARTAFLAQGKGLMEAARILGQSPWQAFWRVALPMARPAIGAGVALALMETLADFGAVSVFNFDTFTTAIYKTWYGFFSLSSAAQLASLLLLVVMVLLYGERRARGASRASNERPRVSALYHLHGFKAAAASTWCGLVFACAFVVPLMQLIVWVWQRGRFDLDERYTGLILHTLYLGGIAALVTVSVAMILVFARRLAPTRAIRSGVSLANIGYALPGSVLAVSIMLAFSYLDRELVVPLSGWLGGSGKPLLLGSLAALVMAYLVRFIAVAYGPLENSLSRIRPSLPEAARSLGVGGPRLFFKIYLPLLIPGTLSAALLVFVDVLKEMPATLLMRPFGWDTLAVRIFEMTSEGEWARAALPALTLVMVGLLPVIGLIRRSARPIG</sequence>
<keyword evidence="3" id="KW-1003">Cell membrane</keyword>
<feature type="transmembrane region" description="Helical" evidence="7">
    <location>
        <begin position="562"/>
        <end position="581"/>
    </location>
</feature>
<protein>
    <submittedName>
        <fullName evidence="9">Iron(III) transport system permease protein</fullName>
    </submittedName>
</protein>
<reference evidence="10" key="1">
    <citation type="submission" date="2016-10" db="EMBL/GenBank/DDBJ databases">
        <authorList>
            <person name="Varghese N."/>
            <person name="Submissions S."/>
        </authorList>
    </citation>
    <scope>NUCLEOTIDE SEQUENCE [LARGE SCALE GENOMIC DNA]</scope>
    <source>
        <strain evidence="10">ATCC 700689</strain>
    </source>
</reference>
<evidence type="ECO:0000313" key="10">
    <source>
        <dbReference type="Proteomes" id="UP000182894"/>
    </source>
</evidence>
<proteinExistence type="inferred from homology"/>
<evidence type="ECO:0000256" key="6">
    <source>
        <dbReference type="ARBA" id="ARBA00023136"/>
    </source>
</evidence>
<accession>A0A1G8H856</accession>
<dbReference type="InterPro" id="IPR000515">
    <property type="entry name" value="MetI-like"/>
</dbReference>
<feature type="transmembrane region" description="Helical" evidence="7">
    <location>
        <begin position="379"/>
        <end position="398"/>
    </location>
</feature>
<evidence type="ECO:0000256" key="4">
    <source>
        <dbReference type="ARBA" id="ARBA00022692"/>
    </source>
</evidence>
<dbReference type="PANTHER" id="PTHR30183:SF2">
    <property type="entry name" value="IRON UTILIZATION PROTEIN"/>
    <property type="match status" value="1"/>
</dbReference>
<evidence type="ECO:0000256" key="1">
    <source>
        <dbReference type="ARBA" id="ARBA00004651"/>
    </source>
</evidence>
<feature type="transmembrane region" description="Helical" evidence="7">
    <location>
        <begin position="105"/>
        <end position="128"/>
    </location>
</feature>
<evidence type="ECO:0000256" key="3">
    <source>
        <dbReference type="ARBA" id="ARBA00022475"/>
    </source>
</evidence>
<dbReference type="CDD" id="cd06261">
    <property type="entry name" value="TM_PBP2"/>
    <property type="match status" value="2"/>
</dbReference>
<dbReference type="AlphaFoldDB" id="A0A1G8H856"/>
<keyword evidence="5 7" id="KW-1133">Transmembrane helix</keyword>
<dbReference type="Gene3D" id="1.10.3720.10">
    <property type="entry name" value="MetI-like"/>
    <property type="match status" value="2"/>
</dbReference>
<dbReference type="PANTHER" id="PTHR30183">
    <property type="entry name" value="MOLYBDENUM TRANSPORT SYSTEM PERMEASE PROTEIN MODB"/>
    <property type="match status" value="1"/>
</dbReference>